<evidence type="ECO:0000313" key="7">
    <source>
        <dbReference type="EMBL" id="EKV26951.1"/>
    </source>
</evidence>
<dbReference type="OrthoDB" id="9777941at2"/>
<dbReference type="Pfam" id="PF00497">
    <property type="entry name" value="SBP_bac_3"/>
    <property type="match status" value="1"/>
</dbReference>
<evidence type="ECO:0000256" key="3">
    <source>
        <dbReference type="ARBA" id="ARBA00022729"/>
    </source>
</evidence>
<comment type="similarity">
    <text evidence="1 4">Belongs to the bacterial solute-binding protein 3 family.</text>
</comment>
<dbReference type="EMBL" id="ANHY01000022">
    <property type="protein sequence ID" value="EKV26951.1"/>
    <property type="molecule type" value="Genomic_DNA"/>
</dbReference>
<dbReference type="STRING" id="1238182.C882_2175"/>
<evidence type="ECO:0000256" key="5">
    <source>
        <dbReference type="SAM" id="SignalP"/>
    </source>
</evidence>
<feature type="chain" id="PRO_5003930150" evidence="5">
    <location>
        <begin position="25"/>
        <end position="342"/>
    </location>
</feature>
<evidence type="ECO:0000256" key="1">
    <source>
        <dbReference type="ARBA" id="ARBA00010333"/>
    </source>
</evidence>
<reference evidence="7 8" key="1">
    <citation type="journal article" date="2013" name="Genome Announc.">
        <title>Draft Genome Sequence of an Alphaproteobacterium, Caenispirillum salinarum AK4(T), Isolated from a Solar Saltern.</title>
        <authorList>
            <person name="Khatri I."/>
            <person name="Singh A."/>
            <person name="Korpole S."/>
            <person name="Pinnaka A.K."/>
            <person name="Subramanian S."/>
        </authorList>
    </citation>
    <scope>NUCLEOTIDE SEQUENCE [LARGE SCALE GENOMIC DNA]</scope>
    <source>
        <strain evidence="7 8">AK4</strain>
    </source>
</reference>
<dbReference type="SUPFAM" id="SSF53850">
    <property type="entry name" value="Periplasmic binding protein-like II"/>
    <property type="match status" value="1"/>
</dbReference>
<dbReference type="Gene3D" id="3.40.190.10">
    <property type="entry name" value="Periplasmic binding protein-like II"/>
    <property type="match status" value="2"/>
</dbReference>
<sequence length="342" mass="36541">MKTLYTAAAAAALTVGLGATAAQAGETFDAVKERGELVCGVHTGLAGFSAPDEQGNWSGLDVDVCRAVAAAVFGDSEKVKYVPLSAQQRLTALQAGEVDVLARNTTHTLTRDTANGLNFLPVNYYDGQGFMVRKDLGVDSARQLDGATVCVQTGTTTELNLADYFRANNMQLNPLTIEAFEEVNAAYASGRCDALTSDTSQLAAIRANDLPNPDDHVILPELISKEPLAPAVRHGDDQWFDAVKWVLHAMVDAEEMGITSENVDQVKAETDNPNVKRLLGATPGMGEALGLPNEWAYNVISQVGNYGQSFERNVGQDSPLNLERGLNALWTDGGLQYAPPAR</sequence>
<dbReference type="CDD" id="cd13692">
    <property type="entry name" value="PBP2_BztA"/>
    <property type="match status" value="1"/>
</dbReference>
<evidence type="ECO:0000256" key="4">
    <source>
        <dbReference type="RuleBase" id="RU003744"/>
    </source>
</evidence>
<dbReference type="PANTHER" id="PTHR30085:SF7">
    <property type="entry name" value="AMINO-ACID ABC TRANSPORTER-BINDING PROTEIN YHDW-RELATED"/>
    <property type="match status" value="1"/>
</dbReference>
<keyword evidence="8" id="KW-1185">Reference proteome</keyword>
<dbReference type="PATRIC" id="fig|1238182.3.peg.4129"/>
<evidence type="ECO:0000256" key="2">
    <source>
        <dbReference type="ARBA" id="ARBA00022448"/>
    </source>
</evidence>
<accession>K9HDZ0</accession>
<keyword evidence="3 5" id="KW-0732">Signal</keyword>
<protein>
    <submittedName>
        <fullName evidence="7">Glutamate Aspartate periplasmic binding protein GltI</fullName>
    </submittedName>
</protein>
<dbReference type="GO" id="GO:0006865">
    <property type="term" value="P:amino acid transport"/>
    <property type="evidence" value="ECO:0007669"/>
    <property type="project" value="TreeGrafter"/>
</dbReference>
<feature type="domain" description="Solute-binding protein family 3/N-terminal" evidence="6">
    <location>
        <begin position="36"/>
        <end position="266"/>
    </location>
</feature>
<dbReference type="PROSITE" id="PS01039">
    <property type="entry name" value="SBP_BACTERIAL_3"/>
    <property type="match status" value="1"/>
</dbReference>
<organism evidence="7 8">
    <name type="scientific">Caenispirillum salinarum AK4</name>
    <dbReference type="NCBI Taxonomy" id="1238182"/>
    <lineage>
        <taxon>Bacteria</taxon>
        <taxon>Pseudomonadati</taxon>
        <taxon>Pseudomonadota</taxon>
        <taxon>Alphaproteobacteria</taxon>
        <taxon>Rhodospirillales</taxon>
        <taxon>Novispirillaceae</taxon>
        <taxon>Caenispirillum</taxon>
    </lineage>
</organism>
<dbReference type="SMART" id="SM00062">
    <property type="entry name" value="PBPb"/>
    <property type="match status" value="1"/>
</dbReference>
<dbReference type="InterPro" id="IPR001638">
    <property type="entry name" value="Solute-binding_3/MltF_N"/>
</dbReference>
<dbReference type="InterPro" id="IPR018313">
    <property type="entry name" value="SBP_3_CS"/>
</dbReference>
<name>K9HDZ0_9PROT</name>
<dbReference type="InterPro" id="IPR051455">
    <property type="entry name" value="Bact_solute-bind_prot3"/>
</dbReference>
<comment type="caution">
    <text evidence="7">The sequence shown here is derived from an EMBL/GenBank/DDBJ whole genome shotgun (WGS) entry which is preliminary data.</text>
</comment>
<feature type="signal peptide" evidence="5">
    <location>
        <begin position="1"/>
        <end position="24"/>
    </location>
</feature>
<evidence type="ECO:0000259" key="6">
    <source>
        <dbReference type="SMART" id="SM00062"/>
    </source>
</evidence>
<dbReference type="PANTHER" id="PTHR30085">
    <property type="entry name" value="AMINO ACID ABC TRANSPORTER PERMEASE"/>
    <property type="match status" value="1"/>
</dbReference>
<dbReference type="Proteomes" id="UP000009881">
    <property type="component" value="Unassembled WGS sequence"/>
</dbReference>
<proteinExistence type="inferred from homology"/>
<dbReference type="AlphaFoldDB" id="K9HDZ0"/>
<keyword evidence="2" id="KW-0813">Transport</keyword>
<dbReference type="eggNOG" id="COG0834">
    <property type="taxonomic scope" value="Bacteria"/>
</dbReference>
<evidence type="ECO:0000313" key="8">
    <source>
        <dbReference type="Proteomes" id="UP000009881"/>
    </source>
</evidence>
<gene>
    <name evidence="7" type="ORF">C882_2175</name>
</gene>
<dbReference type="RefSeq" id="WP_009542570.1">
    <property type="nucleotide sequence ID" value="NZ_ANHY01000022.1"/>
</dbReference>